<reference evidence="16" key="2">
    <citation type="submission" date="2025-08" db="UniProtKB">
        <authorList>
            <consortium name="Ensembl"/>
        </authorList>
    </citation>
    <scope>IDENTIFICATION</scope>
</reference>
<dbReference type="GO" id="GO:0007156">
    <property type="term" value="P:homophilic cell adhesion via plasma membrane adhesion molecules"/>
    <property type="evidence" value="ECO:0007669"/>
    <property type="project" value="InterPro"/>
</dbReference>
<dbReference type="EMBL" id="AHAT01015660">
    <property type="status" value="NOT_ANNOTATED_CDS"/>
    <property type="molecule type" value="Genomic_DNA"/>
</dbReference>
<dbReference type="STRING" id="7918.ENSLOCP00000018244"/>
<organism evidence="16 17">
    <name type="scientific">Lepisosteus oculatus</name>
    <name type="common">Spotted gar</name>
    <dbReference type="NCBI Taxonomy" id="7918"/>
    <lineage>
        <taxon>Eukaryota</taxon>
        <taxon>Metazoa</taxon>
        <taxon>Chordata</taxon>
        <taxon>Craniata</taxon>
        <taxon>Vertebrata</taxon>
        <taxon>Euteleostomi</taxon>
        <taxon>Actinopterygii</taxon>
        <taxon>Neopterygii</taxon>
        <taxon>Holostei</taxon>
        <taxon>Semionotiformes</taxon>
        <taxon>Lepisosteidae</taxon>
        <taxon>Lepisosteus</taxon>
    </lineage>
</organism>
<dbReference type="Bgee" id="ENSLOCG00000014816">
    <property type="expression patterns" value="Expressed in pharyngeal gill and 6 other cell types or tissues"/>
</dbReference>
<name>W5NC85_LEPOC</name>
<dbReference type="CDD" id="cd11304">
    <property type="entry name" value="Cadherin_repeat"/>
    <property type="match status" value="5"/>
</dbReference>
<dbReference type="GO" id="GO:0050839">
    <property type="term" value="F:cell adhesion molecule binding"/>
    <property type="evidence" value="ECO:0000318"/>
    <property type="project" value="GO_Central"/>
</dbReference>
<feature type="transmembrane region" description="Helical" evidence="13">
    <location>
        <begin position="809"/>
        <end position="832"/>
    </location>
</feature>
<reference evidence="16" key="3">
    <citation type="submission" date="2025-09" db="UniProtKB">
        <authorList>
            <consortium name="Ensembl"/>
        </authorList>
    </citation>
    <scope>IDENTIFICATION</scope>
</reference>
<dbReference type="InterPro" id="IPR015919">
    <property type="entry name" value="Cadherin-like_sf"/>
</dbReference>
<evidence type="ECO:0000256" key="12">
    <source>
        <dbReference type="PROSITE-ProRule" id="PRU00043"/>
    </source>
</evidence>
<keyword evidence="5" id="KW-0677">Repeat</keyword>
<dbReference type="GO" id="GO:0005509">
    <property type="term" value="F:calcium ion binding"/>
    <property type="evidence" value="ECO:0007669"/>
    <property type="project" value="UniProtKB-UniRule"/>
</dbReference>
<evidence type="ECO:0000313" key="17">
    <source>
        <dbReference type="Proteomes" id="UP000018468"/>
    </source>
</evidence>
<feature type="domain" description="Cadherin" evidence="15">
    <location>
        <begin position="141"/>
        <end position="246"/>
    </location>
</feature>
<dbReference type="OMA" id="EHQNQTM"/>
<sequence>MAHRTRVDMCWTQLLQNCFCILLLTQIGHNRAAPQITLHVEEEQQEGVKLGTISRQPSTLLPPGQQPSYQLLTAEERVRVDQSTGDLYATSRAIDRESQCPAEHQTGQCQLLLDAFINPGAEIIKIQMVIQDINDNAPHFQESIIQLSIPEDVAVGTRFELDHHAVDLDAGSNGTVIYQLEGDDGFFSVVSEGSAPVVVVKNLLDREIQNIHQMTLIAVDGGTPRLTGSTTLVVQVQDSNDNCPEFTSPGPITVSIPDNMPIGSEVAHVLATDPDLGSNAKITYSFSHKVSEAARAMFNLDSNTGVITLSRIINRSTTSEHVLKIWASGPHCPPDDTDVIVSVVPVASQQPVMEVRYIAKHQDQMVVLKENEPVNTALALLEVKTPDRIKGLPYIEGETPFVIKPQQGKYLLVTSRPLDFEQERQHDIVIVASDAKDSSIYHKKQIQVSVEDINDNAPWFHQSRFEVAIEENNKPGTILIQLTATDADSQQNGEVTYSLGTNTPPMFSINKVTGELSVSSVLDREHKEFYSLTVHARDQGSPPLQTSVTVMIQVLDQNDNRPAFITSEFIFFIPENFPTFGEVGVINVTDRDSGANGRVEVSLLNDSSPFVMDNVHGTLRCAAEVDREKQDRHEVWIVAQDHGSPSLSATAKVTVFVLDINDNPPRVLLPATNLSCLTVPPGTPPGSAIAEIYAVDADAGINSVISYFIIACEPPGPSPFQIDHSLGNITLARRLQEADYGFHHLFVAVRDGGRPTSQQATVWVNLQVNDTGGPCSLKGVPENIQLIQPSAQIQTMCISNASDTEKCQVVFLLGLSMIVASLLLLALVGTIVKCRQRNRKGQSRTGKDVQIPLKLKEAYDTRDWPDVQ</sequence>
<dbReference type="InterPro" id="IPR002126">
    <property type="entry name" value="Cadherin-like_dom"/>
</dbReference>
<dbReference type="HOGENOM" id="CLU_006480_5_2_1"/>
<keyword evidence="3 13" id="KW-0812">Transmembrane</keyword>
<feature type="domain" description="Cadherin" evidence="15">
    <location>
        <begin position="248"/>
        <end position="460"/>
    </location>
</feature>
<dbReference type="GO" id="GO:0009653">
    <property type="term" value="P:anatomical structure morphogenesis"/>
    <property type="evidence" value="ECO:0007669"/>
    <property type="project" value="UniProtKB-ARBA"/>
</dbReference>
<feature type="domain" description="Cadherin" evidence="15">
    <location>
        <begin position="678"/>
        <end position="783"/>
    </location>
</feature>
<dbReference type="GeneTree" id="ENSGT00940000156743"/>
<dbReference type="InterPro" id="IPR039808">
    <property type="entry name" value="Cadherin"/>
</dbReference>
<dbReference type="Proteomes" id="UP000018468">
    <property type="component" value="Linkage group LG7"/>
</dbReference>
<evidence type="ECO:0000256" key="3">
    <source>
        <dbReference type="ARBA" id="ARBA00022692"/>
    </source>
</evidence>
<dbReference type="PROSITE" id="PS00232">
    <property type="entry name" value="CADHERIN_1"/>
    <property type="match status" value="2"/>
</dbReference>
<evidence type="ECO:0000256" key="10">
    <source>
        <dbReference type="ARBA" id="ARBA00023180"/>
    </source>
</evidence>
<dbReference type="FunFam" id="2.60.40.60:FF:000005">
    <property type="entry name" value="Protocadherin 9"/>
    <property type="match status" value="1"/>
</dbReference>
<dbReference type="InParanoid" id="W5NC85"/>
<evidence type="ECO:0000259" key="15">
    <source>
        <dbReference type="PROSITE" id="PS50268"/>
    </source>
</evidence>
<evidence type="ECO:0000256" key="7">
    <source>
        <dbReference type="ARBA" id="ARBA00022889"/>
    </source>
</evidence>
<evidence type="ECO:0000313" key="16">
    <source>
        <dbReference type="Ensembl" id="ENSLOCP00000018244.1"/>
    </source>
</evidence>
<accession>W5NC85</accession>
<evidence type="ECO:0000256" key="5">
    <source>
        <dbReference type="ARBA" id="ARBA00022737"/>
    </source>
</evidence>
<feature type="domain" description="Cadherin" evidence="15">
    <location>
        <begin position="565"/>
        <end position="667"/>
    </location>
</feature>
<dbReference type="KEGG" id="loc:102685606"/>
<dbReference type="eggNOG" id="ENOG502QWAY">
    <property type="taxonomic scope" value="Eukaryota"/>
</dbReference>
<dbReference type="PANTHER" id="PTHR24027">
    <property type="entry name" value="CADHERIN-23"/>
    <property type="match status" value="1"/>
</dbReference>
<dbReference type="FunFam" id="2.60.40.60:FF:000007">
    <property type="entry name" value="Protocadherin alpha 2"/>
    <property type="match status" value="1"/>
</dbReference>
<keyword evidence="2" id="KW-1003">Cell membrane</keyword>
<dbReference type="Gene3D" id="2.60.40.60">
    <property type="entry name" value="Cadherins"/>
    <property type="match status" value="7"/>
</dbReference>
<evidence type="ECO:0000256" key="2">
    <source>
        <dbReference type="ARBA" id="ARBA00022475"/>
    </source>
</evidence>
<keyword evidence="8 13" id="KW-1133">Transmembrane helix</keyword>
<dbReference type="Pfam" id="PF00028">
    <property type="entry name" value="Cadherin"/>
    <property type="match status" value="5"/>
</dbReference>
<dbReference type="FunFam" id="2.60.40.60:FF:000016">
    <property type="entry name" value="Protocadherin 9"/>
    <property type="match status" value="1"/>
</dbReference>
<evidence type="ECO:0000256" key="9">
    <source>
        <dbReference type="ARBA" id="ARBA00023136"/>
    </source>
</evidence>
<dbReference type="InterPro" id="IPR020894">
    <property type="entry name" value="Cadherin_CS"/>
</dbReference>
<evidence type="ECO:0000256" key="4">
    <source>
        <dbReference type="ARBA" id="ARBA00022729"/>
    </source>
</evidence>
<evidence type="ECO:0000256" key="8">
    <source>
        <dbReference type="ARBA" id="ARBA00022989"/>
    </source>
</evidence>
<dbReference type="PROSITE" id="PS50268">
    <property type="entry name" value="CADHERIN_2"/>
    <property type="match status" value="6"/>
</dbReference>
<proteinExistence type="predicted"/>
<dbReference type="FunFam" id="2.60.40.60:FF:000043">
    <property type="entry name" value="Protocadherin 1"/>
    <property type="match status" value="1"/>
</dbReference>
<dbReference type="SMART" id="SM00112">
    <property type="entry name" value="CA"/>
    <property type="match status" value="7"/>
</dbReference>
<evidence type="ECO:0000256" key="13">
    <source>
        <dbReference type="SAM" id="Phobius"/>
    </source>
</evidence>
<keyword evidence="7" id="KW-0130">Cell adhesion</keyword>
<dbReference type="Ensembl" id="ENSLOCT00000018276.1">
    <property type="protein sequence ID" value="ENSLOCP00000018244.1"/>
    <property type="gene ID" value="ENSLOCG00000014816.1"/>
</dbReference>
<feature type="chain" id="PRO_5004867548" description="Protocadherin-20" evidence="14">
    <location>
        <begin position="33"/>
        <end position="868"/>
    </location>
</feature>
<keyword evidence="6 12" id="KW-0106">Calcium</keyword>
<keyword evidence="10" id="KW-0325">Glycoprotein</keyword>
<dbReference type="FunFam" id="2.60.40.60:FF:000428">
    <property type="entry name" value="Protocadherin 20"/>
    <property type="match status" value="1"/>
</dbReference>
<reference evidence="17" key="1">
    <citation type="submission" date="2011-12" db="EMBL/GenBank/DDBJ databases">
        <title>The Draft Genome of Lepisosteus oculatus.</title>
        <authorList>
            <consortium name="The Broad Institute Genome Assembly &amp; Analysis Group"/>
            <consortium name="Computational R&amp;D Group"/>
            <consortium name="and Sequencing Platform"/>
            <person name="Di Palma F."/>
            <person name="Alfoldi J."/>
            <person name="Johnson J."/>
            <person name="Berlin A."/>
            <person name="Gnerre S."/>
            <person name="Jaffe D."/>
            <person name="MacCallum I."/>
            <person name="Young S."/>
            <person name="Walker B.J."/>
            <person name="Lander E.S."/>
            <person name="Lindblad-Toh K."/>
        </authorList>
    </citation>
    <scope>NUCLEOTIDE SEQUENCE [LARGE SCALE GENOMIC DNA]</scope>
</reference>
<dbReference type="AlphaFoldDB" id="W5NC85"/>
<dbReference type="GO" id="GO:0005886">
    <property type="term" value="C:plasma membrane"/>
    <property type="evidence" value="ECO:0000318"/>
    <property type="project" value="GO_Central"/>
</dbReference>
<evidence type="ECO:0000256" key="1">
    <source>
        <dbReference type="ARBA" id="ARBA00004251"/>
    </source>
</evidence>
<dbReference type="PANTHER" id="PTHR24027:SF423">
    <property type="entry name" value="PROTOCADHERIN-16"/>
    <property type="match status" value="1"/>
</dbReference>
<feature type="domain" description="Cadherin" evidence="15">
    <location>
        <begin position="32"/>
        <end position="140"/>
    </location>
</feature>
<dbReference type="GeneID" id="102685606"/>
<feature type="signal peptide" evidence="14">
    <location>
        <begin position="1"/>
        <end position="32"/>
    </location>
</feature>
<keyword evidence="4 14" id="KW-0732">Signal</keyword>
<evidence type="ECO:0000256" key="11">
    <source>
        <dbReference type="ARBA" id="ARBA00072296"/>
    </source>
</evidence>
<feature type="domain" description="Cadherin" evidence="15">
    <location>
        <begin position="461"/>
        <end position="564"/>
    </location>
</feature>
<dbReference type="SUPFAM" id="SSF49313">
    <property type="entry name" value="Cadherin-like"/>
    <property type="match status" value="6"/>
</dbReference>
<dbReference type="OrthoDB" id="6252479at2759"/>
<dbReference type="PRINTS" id="PR00205">
    <property type="entry name" value="CADHERIN"/>
</dbReference>
<dbReference type="GO" id="GO:0007155">
    <property type="term" value="P:cell adhesion"/>
    <property type="evidence" value="ECO:0000318"/>
    <property type="project" value="GO_Central"/>
</dbReference>
<evidence type="ECO:0000256" key="14">
    <source>
        <dbReference type="SAM" id="SignalP"/>
    </source>
</evidence>
<keyword evidence="9 13" id="KW-0472">Membrane</keyword>
<comment type="subcellular location">
    <subcellularLocation>
        <location evidence="1">Cell membrane</location>
        <topology evidence="1">Single-pass type I membrane protein</topology>
    </subcellularLocation>
</comment>
<dbReference type="CTD" id="568796"/>
<evidence type="ECO:0000256" key="6">
    <source>
        <dbReference type="ARBA" id="ARBA00022837"/>
    </source>
</evidence>
<protein>
    <recommendedName>
        <fullName evidence="11">Protocadherin-20</fullName>
    </recommendedName>
</protein>
<dbReference type="FunFam" id="2.60.40.60:FF:000002">
    <property type="entry name" value="Protocadherin alpha 2"/>
    <property type="match status" value="1"/>
</dbReference>
<keyword evidence="17" id="KW-1185">Reference proteome</keyword>